<reference evidence="1" key="1">
    <citation type="journal article" date="2015" name="Nature">
        <title>Complex archaea that bridge the gap between prokaryotes and eukaryotes.</title>
        <authorList>
            <person name="Spang A."/>
            <person name="Saw J.H."/>
            <person name="Jorgensen S.L."/>
            <person name="Zaremba-Niedzwiedzka K."/>
            <person name="Martijn J."/>
            <person name="Lind A.E."/>
            <person name="van Eijk R."/>
            <person name="Schleper C."/>
            <person name="Guy L."/>
            <person name="Ettema T.J."/>
        </authorList>
    </citation>
    <scope>NUCLEOTIDE SEQUENCE</scope>
</reference>
<dbReference type="EMBL" id="LAZR01036816">
    <property type="protein sequence ID" value="KKL23849.1"/>
    <property type="molecule type" value="Genomic_DNA"/>
</dbReference>
<dbReference type="AlphaFoldDB" id="A0A0F9BPM2"/>
<feature type="non-terminal residue" evidence="1">
    <location>
        <position position="1"/>
    </location>
</feature>
<evidence type="ECO:0000313" key="1">
    <source>
        <dbReference type="EMBL" id="KKL23849.1"/>
    </source>
</evidence>
<name>A0A0F9BPM2_9ZZZZ</name>
<protein>
    <submittedName>
        <fullName evidence="1">Uncharacterized protein</fullName>
    </submittedName>
</protein>
<organism evidence="1">
    <name type="scientific">marine sediment metagenome</name>
    <dbReference type="NCBI Taxonomy" id="412755"/>
    <lineage>
        <taxon>unclassified sequences</taxon>
        <taxon>metagenomes</taxon>
        <taxon>ecological metagenomes</taxon>
    </lineage>
</organism>
<proteinExistence type="predicted"/>
<comment type="caution">
    <text evidence="1">The sequence shown here is derived from an EMBL/GenBank/DDBJ whole genome shotgun (WGS) entry which is preliminary data.</text>
</comment>
<sequence>SIHRARGQGSFIGSSIKKSTGRQVKAEKYLAANHGTAKDEGNYVRVLTPGNTIFSIYDTISPEAFKKENDRVKKLGLNPATGEVLKGGKYKRLPQTLGSSPDELVREVKELWKEACEWEGIPPKMFQKIYYNN</sequence>
<gene>
    <name evidence="1" type="ORF">LCGC14_2421280</name>
</gene>
<accession>A0A0F9BPM2</accession>